<dbReference type="AlphaFoldDB" id="A0A7R8X2P9"/>
<name>A0A7R8X2P9_9CRUS</name>
<dbReference type="GO" id="GO:0042273">
    <property type="term" value="P:ribosomal large subunit biogenesis"/>
    <property type="evidence" value="ECO:0007669"/>
    <property type="project" value="TreeGrafter"/>
</dbReference>
<evidence type="ECO:0000313" key="9">
    <source>
        <dbReference type="Proteomes" id="UP000677054"/>
    </source>
</evidence>
<comment type="similarity">
    <text evidence="3">Belongs to the EBP2 family.</text>
</comment>
<keyword evidence="9" id="KW-1185">Reference proteome</keyword>
<evidence type="ECO:0000256" key="3">
    <source>
        <dbReference type="ARBA" id="ARBA00007336"/>
    </source>
</evidence>
<feature type="compositionally biased region" description="Basic and acidic residues" evidence="7">
    <location>
        <begin position="278"/>
        <end position="294"/>
    </location>
</feature>
<dbReference type="InterPro" id="IPR008610">
    <property type="entry name" value="Ebp2"/>
</dbReference>
<dbReference type="PANTHER" id="PTHR13028:SF0">
    <property type="entry name" value="RRNA-PROCESSING PROTEIN EBP2-RELATED"/>
    <property type="match status" value="1"/>
</dbReference>
<dbReference type="GO" id="GO:0006364">
    <property type="term" value="P:rRNA processing"/>
    <property type="evidence" value="ECO:0007669"/>
    <property type="project" value="TreeGrafter"/>
</dbReference>
<accession>A0A7R8X2P9</accession>
<dbReference type="PANTHER" id="PTHR13028">
    <property type="entry name" value="RRNA PROCESSING PROTEIN EBNA1-BINDING PROTEIN-RELATED"/>
    <property type="match status" value="1"/>
</dbReference>
<comment type="subcellular location">
    <subcellularLocation>
        <location evidence="2">Nucleus</location>
        <location evidence="2">Nucleolus</location>
    </subcellularLocation>
</comment>
<keyword evidence="6" id="KW-0539">Nucleus</keyword>
<reference evidence="8" key="1">
    <citation type="submission" date="2020-11" db="EMBL/GenBank/DDBJ databases">
        <authorList>
            <person name="Tran Van P."/>
        </authorList>
    </citation>
    <scope>NUCLEOTIDE SEQUENCE</scope>
</reference>
<evidence type="ECO:0000256" key="5">
    <source>
        <dbReference type="ARBA" id="ARBA00023054"/>
    </source>
</evidence>
<proteinExistence type="inferred from homology"/>
<dbReference type="GO" id="GO:0030687">
    <property type="term" value="C:preribosome, large subunit precursor"/>
    <property type="evidence" value="ECO:0007669"/>
    <property type="project" value="TreeGrafter"/>
</dbReference>
<dbReference type="GO" id="GO:0005730">
    <property type="term" value="C:nucleolus"/>
    <property type="evidence" value="ECO:0007669"/>
    <property type="project" value="UniProtKB-SubCell"/>
</dbReference>
<dbReference type="EMBL" id="LR899683">
    <property type="protein sequence ID" value="CAD7241704.1"/>
    <property type="molecule type" value="Genomic_DNA"/>
</dbReference>
<evidence type="ECO:0000256" key="7">
    <source>
        <dbReference type="SAM" id="MobiDB-lite"/>
    </source>
</evidence>
<comment type="function">
    <text evidence="1">Required for the processing of the 27S pre-rRNA.</text>
</comment>
<dbReference type="Pfam" id="PF05890">
    <property type="entry name" value="Ebp2"/>
    <property type="match status" value="1"/>
</dbReference>
<sequence length="364" mass="41580">MEGTMKHQLQPASKLSWSPGLRNLIQDEELESNIDDDDGSEEVALNLDSDSELQEAFKKGLLKPGLNIIGRETKRSFRNEAEGLKKCLGQLSNQLPWLERLDMVVVPAKAGEEMKDKEAKHAAKREIKLSGKGKSFNISNDPVHNDFKRELHFYQLAQSAVLEGIPKLKVMGVKTKRPDDYFAEMAKSDNHMQRVRHKLLDQKLAAERSEKAKHLRELRKFGKATQIAVQQQRQKEKRELMEKVKKFHKGQKDALDFLDEDKDHASKTKNRPPSSTHPPEKRQMNWRRQMKDKQYGFGGQKKRSKYNSKESVDAFPPSMPNTKGKGKGKGKGKSKGKGKGAGKSNQKQRPGKARRQKMHARKKR</sequence>
<keyword evidence="5" id="KW-0175">Coiled coil</keyword>
<dbReference type="OrthoDB" id="443772at2759"/>
<evidence type="ECO:0000256" key="1">
    <source>
        <dbReference type="ARBA" id="ARBA00003387"/>
    </source>
</evidence>
<gene>
    <name evidence="8" type="ORF">DSTB1V02_LOCUS1685</name>
</gene>
<evidence type="ECO:0000256" key="2">
    <source>
        <dbReference type="ARBA" id="ARBA00004604"/>
    </source>
</evidence>
<organism evidence="8">
    <name type="scientific">Darwinula stevensoni</name>
    <dbReference type="NCBI Taxonomy" id="69355"/>
    <lineage>
        <taxon>Eukaryota</taxon>
        <taxon>Metazoa</taxon>
        <taxon>Ecdysozoa</taxon>
        <taxon>Arthropoda</taxon>
        <taxon>Crustacea</taxon>
        <taxon>Oligostraca</taxon>
        <taxon>Ostracoda</taxon>
        <taxon>Podocopa</taxon>
        <taxon>Podocopida</taxon>
        <taxon>Darwinulocopina</taxon>
        <taxon>Darwinuloidea</taxon>
        <taxon>Darwinulidae</taxon>
        <taxon>Darwinula</taxon>
    </lineage>
</organism>
<dbReference type="EMBL" id="CAJPEV010000166">
    <property type="protein sequence ID" value="CAG0881699.1"/>
    <property type="molecule type" value="Genomic_DNA"/>
</dbReference>
<feature type="compositionally biased region" description="Basic residues" evidence="7">
    <location>
        <begin position="349"/>
        <end position="364"/>
    </location>
</feature>
<dbReference type="Proteomes" id="UP000677054">
    <property type="component" value="Unassembled WGS sequence"/>
</dbReference>
<feature type="compositionally biased region" description="Basic and acidic residues" evidence="7">
    <location>
        <begin position="233"/>
        <end position="266"/>
    </location>
</feature>
<dbReference type="GO" id="GO:0034399">
    <property type="term" value="C:nuclear periphery"/>
    <property type="evidence" value="ECO:0007669"/>
    <property type="project" value="TreeGrafter"/>
</dbReference>
<feature type="region of interest" description="Disordered" evidence="7">
    <location>
        <begin position="227"/>
        <end position="364"/>
    </location>
</feature>
<evidence type="ECO:0000313" key="8">
    <source>
        <dbReference type="EMBL" id="CAD7241704.1"/>
    </source>
</evidence>
<feature type="compositionally biased region" description="Basic residues" evidence="7">
    <location>
        <begin position="324"/>
        <end position="340"/>
    </location>
</feature>
<keyword evidence="4" id="KW-0690">Ribosome biogenesis</keyword>
<evidence type="ECO:0000256" key="4">
    <source>
        <dbReference type="ARBA" id="ARBA00022517"/>
    </source>
</evidence>
<evidence type="ECO:0000256" key="6">
    <source>
        <dbReference type="ARBA" id="ARBA00023242"/>
    </source>
</evidence>
<protein>
    <submittedName>
        <fullName evidence="8">Uncharacterized protein</fullName>
    </submittedName>
</protein>